<feature type="domain" description="SAF" evidence="5">
    <location>
        <begin position="189"/>
        <end position="251"/>
    </location>
</feature>
<dbReference type="PANTHER" id="PTHR36307:SF1">
    <property type="entry name" value="FLAGELLA BASAL BODY P-RING FORMATION PROTEIN FLGA"/>
    <property type="match status" value="1"/>
</dbReference>
<evidence type="ECO:0000256" key="1">
    <source>
        <dbReference type="ARBA" id="ARBA00004418"/>
    </source>
</evidence>
<evidence type="ECO:0000259" key="5">
    <source>
        <dbReference type="SMART" id="SM00858"/>
    </source>
</evidence>
<gene>
    <name evidence="6" type="ORF">SAMN06265374_0497</name>
</gene>
<feature type="chain" id="PRO_5046839021" evidence="4">
    <location>
        <begin position="24"/>
        <end position="327"/>
    </location>
</feature>
<dbReference type="EMBL" id="FXTT01000001">
    <property type="protein sequence ID" value="SMP02947.1"/>
    <property type="molecule type" value="Genomic_DNA"/>
</dbReference>
<organism evidence="6 7">
    <name type="scientific">Roseibium denhamense</name>
    <dbReference type="NCBI Taxonomy" id="76305"/>
    <lineage>
        <taxon>Bacteria</taxon>
        <taxon>Pseudomonadati</taxon>
        <taxon>Pseudomonadota</taxon>
        <taxon>Alphaproteobacteria</taxon>
        <taxon>Hyphomicrobiales</taxon>
        <taxon>Stappiaceae</taxon>
        <taxon>Roseibium</taxon>
    </lineage>
</organism>
<evidence type="ECO:0000313" key="6">
    <source>
        <dbReference type="EMBL" id="SMP02947.1"/>
    </source>
</evidence>
<dbReference type="SMART" id="SM00858">
    <property type="entry name" value="SAF"/>
    <property type="match status" value="1"/>
</dbReference>
<dbReference type="Gene3D" id="2.30.30.760">
    <property type="match status" value="1"/>
</dbReference>
<dbReference type="PANTHER" id="PTHR36307">
    <property type="entry name" value="FLAGELLA BASAL BODY P-RING FORMATION PROTEIN FLGA"/>
    <property type="match status" value="1"/>
</dbReference>
<name>A0ABY1N8Y1_9HYPH</name>
<dbReference type="Proteomes" id="UP001157914">
    <property type="component" value="Unassembled WGS sequence"/>
</dbReference>
<keyword evidence="2 4" id="KW-0732">Signal</keyword>
<keyword evidence="6" id="KW-0966">Cell projection</keyword>
<keyword evidence="6" id="KW-0969">Cilium</keyword>
<dbReference type="CDD" id="cd11614">
    <property type="entry name" value="SAF_CpaB_FlgA_like"/>
    <property type="match status" value="1"/>
</dbReference>
<protein>
    <submittedName>
        <fullName evidence="6">Flagella basal body P-ring formation protein FlgA</fullName>
    </submittedName>
</protein>
<evidence type="ECO:0000256" key="4">
    <source>
        <dbReference type="SAM" id="SignalP"/>
    </source>
</evidence>
<dbReference type="RefSeq" id="WP_155191138.1">
    <property type="nucleotide sequence ID" value="NZ_BAAAEA010000001.1"/>
</dbReference>
<dbReference type="Gene3D" id="3.90.1210.10">
    <property type="entry name" value="Antifreeze-like/N-acetylneuraminic acid synthase C-terminal domain"/>
    <property type="match status" value="1"/>
</dbReference>
<dbReference type="Pfam" id="PF13144">
    <property type="entry name" value="ChapFlgA"/>
    <property type="match status" value="1"/>
</dbReference>
<keyword evidence="6" id="KW-0282">Flagellum</keyword>
<dbReference type="InterPro" id="IPR039246">
    <property type="entry name" value="Flagellar_FlgA"/>
</dbReference>
<evidence type="ECO:0000313" key="7">
    <source>
        <dbReference type="Proteomes" id="UP001157914"/>
    </source>
</evidence>
<feature type="signal peptide" evidence="4">
    <location>
        <begin position="1"/>
        <end position="23"/>
    </location>
</feature>
<comment type="caution">
    <text evidence="6">The sequence shown here is derived from an EMBL/GenBank/DDBJ whole genome shotgun (WGS) entry which is preliminary data.</text>
</comment>
<keyword evidence="3" id="KW-0574">Periplasm</keyword>
<dbReference type="InterPro" id="IPR013974">
    <property type="entry name" value="SAF"/>
</dbReference>
<evidence type="ECO:0000256" key="2">
    <source>
        <dbReference type="ARBA" id="ARBA00022729"/>
    </source>
</evidence>
<reference evidence="6 7" key="1">
    <citation type="submission" date="2017-05" db="EMBL/GenBank/DDBJ databases">
        <authorList>
            <person name="Varghese N."/>
            <person name="Submissions S."/>
        </authorList>
    </citation>
    <scope>NUCLEOTIDE SEQUENCE [LARGE SCALE GENOMIC DNA]</scope>
    <source>
        <strain evidence="6 7">DSM 15949</strain>
    </source>
</reference>
<accession>A0ABY1N8Y1</accession>
<keyword evidence="7" id="KW-1185">Reference proteome</keyword>
<dbReference type="InterPro" id="IPR017585">
    <property type="entry name" value="SAF_FlgA"/>
</dbReference>
<evidence type="ECO:0000256" key="3">
    <source>
        <dbReference type="ARBA" id="ARBA00022764"/>
    </source>
</evidence>
<dbReference type="NCBIfam" id="TIGR03170">
    <property type="entry name" value="flgA_cterm"/>
    <property type="match status" value="1"/>
</dbReference>
<proteinExistence type="predicted"/>
<comment type="subcellular location">
    <subcellularLocation>
        <location evidence="1">Periplasm</location>
    </subcellularLocation>
</comment>
<sequence length="327" mass="34989">MTHIRSAAAAFFGVLLCCLPVVAEDAKPVLRSQVVTLSDVVTIGDFYSNAGALAAKPLFRSPDMGTSGDVAATLVAERARSAGLKAAGTDGLRQVSVHRGAATFDRGQLAQLIRKALAERNASVDISMVDVRFFQAPDKVLADPKVAEPLRIERIDWSPTTGHFTTVGMVATENGYQPLTMTGLAVEMVDILALAQPLRRGDILKEGDLSTIRMPRTKVTTGAVVDADEIIGKEARSNIRANSPLARKDFQRPVLVKRGDKVTVTYLMTGMKLTSRAQAMDDGAKGDVIDVMNLTSRRIVPAIISSRGQVRVHAANPVIASLNSETD</sequence>